<dbReference type="Pfam" id="PF01966">
    <property type="entry name" value="HD"/>
    <property type="match status" value="1"/>
</dbReference>
<reference evidence="9" key="1">
    <citation type="journal article" date="2021" name="PeerJ">
        <title>Extensive microbial diversity within the chicken gut microbiome revealed by metagenomics and culture.</title>
        <authorList>
            <person name="Gilroy R."/>
            <person name="Ravi A."/>
            <person name="Getino M."/>
            <person name="Pursley I."/>
            <person name="Horton D.L."/>
            <person name="Alikhan N.F."/>
            <person name="Baker D."/>
            <person name="Gharbi K."/>
            <person name="Hall N."/>
            <person name="Watson M."/>
            <person name="Adriaenssens E.M."/>
            <person name="Foster-Nyarko E."/>
            <person name="Jarju S."/>
            <person name="Secka A."/>
            <person name="Antonio M."/>
            <person name="Oren A."/>
            <person name="Chaudhuri R.R."/>
            <person name="La Ragione R."/>
            <person name="Hildebrand F."/>
            <person name="Pallen M.J."/>
        </authorList>
    </citation>
    <scope>NUCLEOTIDE SEQUENCE</scope>
    <source>
        <strain evidence="9">CHK180-15479</strain>
    </source>
</reference>
<organism evidence="9 10">
    <name type="scientific">Candidatus Enterocloster excrementipullorum</name>
    <dbReference type="NCBI Taxonomy" id="2838559"/>
    <lineage>
        <taxon>Bacteria</taxon>
        <taxon>Bacillati</taxon>
        <taxon>Bacillota</taxon>
        <taxon>Clostridia</taxon>
        <taxon>Lachnospirales</taxon>
        <taxon>Lachnospiraceae</taxon>
        <taxon>Enterocloster</taxon>
    </lineage>
</organism>
<dbReference type="EC" id="3.6.1.41" evidence="1"/>
<name>A0A9D2SGY6_9FIRM</name>
<dbReference type="InterPro" id="IPR005249">
    <property type="entry name" value="YqeK"/>
</dbReference>
<dbReference type="InterPro" id="IPR003607">
    <property type="entry name" value="HD/PDEase_dom"/>
</dbReference>
<proteinExistence type="predicted"/>
<evidence type="ECO:0000256" key="6">
    <source>
        <dbReference type="ARBA" id="ARBA00049417"/>
    </source>
</evidence>
<accession>A0A9D2SGY6</accession>
<evidence type="ECO:0000256" key="3">
    <source>
        <dbReference type="ARBA" id="ARBA00022741"/>
    </source>
</evidence>
<dbReference type="GO" id="GO:0000166">
    <property type="term" value="F:nucleotide binding"/>
    <property type="evidence" value="ECO:0007669"/>
    <property type="project" value="UniProtKB-KW"/>
</dbReference>
<reference evidence="9" key="2">
    <citation type="submission" date="2021-04" db="EMBL/GenBank/DDBJ databases">
        <authorList>
            <person name="Gilroy R."/>
        </authorList>
    </citation>
    <scope>NUCLEOTIDE SEQUENCE</scope>
    <source>
        <strain evidence="9">CHK180-15479</strain>
    </source>
</reference>
<sequence>MENQYTQIMMLRRRLRSKLAPQRYEHTLSVSFTCMNLAMRYGYDMGKAELAGLLHDCGKRFSDEIILKKCLKHKIPVTDAEYKTLPVLHAKYGAWLAEYKYGIQDPEILDAIRCHTTGKPNMGMLDKILYIADYIEPRRYKAENLPQIRRMAYEDLDETMYAILAGTLSYLEKKGGSVDPMTREAYEYFSKMLNKKGDPDEREGNGEAGVSSAQ</sequence>
<dbReference type="NCBIfam" id="TIGR00277">
    <property type="entry name" value="HDIG"/>
    <property type="match status" value="1"/>
</dbReference>
<evidence type="ECO:0000256" key="1">
    <source>
        <dbReference type="ARBA" id="ARBA00012506"/>
    </source>
</evidence>
<keyword evidence="4 9" id="KW-0378">Hydrolase</keyword>
<dbReference type="CDD" id="cd00077">
    <property type="entry name" value="HDc"/>
    <property type="match status" value="1"/>
</dbReference>
<dbReference type="Proteomes" id="UP000823910">
    <property type="component" value="Unassembled WGS sequence"/>
</dbReference>
<dbReference type="GO" id="GO:0046872">
    <property type="term" value="F:metal ion binding"/>
    <property type="evidence" value="ECO:0007669"/>
    <property type="project" value="UniProtKB-KW"/>
</dbReference>
<dbReference type="EMBL" id="DWWT01000008">
    <property type="protein sequence ID" value="HJC05002.1"/>
    <property type="molecule type" value="Genomic_DNA"/>
</dbReference>
<dbReference type="InterPro" id="IPR006674">
    <property type="entry name" value="HD_domain"/>
</dbReference>
<keyword evidence="2" id="KW-0479">Metal-binding</keyword>
<dbReference type="GO" id="GO:0008803">
    <property type="term" value="F:bis(5'-nucleosyl)-tetraphosphatase (symmetrical) activity"/>
    <property type="evidence" value="ECO:0007669"/>
    <property type="project" value="UniProtKB-EC"/>
</dbReference>
<evidence type="ECO:0000259" key="8">
    <source>
        <dbReference type="SMART" id="SM00471"/>
    </source>
</evidence>
<dbReference type="NCBIfam" id="TIGR00488">
    <property type="entry name" value="bis(5'-nucleosyl)-tetraphosphatase (symmetrical) YqeK"/>
    <property type="match status" value="1"/>
</dbReference>
<comment type="catalytic activity">
    <reaction evidence="6">
        <text>P(1),P(4)-bis(5'-adenosyl) tetraphosphate + H2O = 2 ADP + 2 H(+)</text>
        <dbReference type="Rhea" id="RHEA:24252"/>
        <dbReference type="ChEBI" id="CHEBI:15377"/>
        <dbReference type="ChEBI" id="CHEBI:15378"/>
        <dbReference type="ChEBI" id="CHEBI:58141"/>
        <dbReference type="ChEBI" id="CHEBI:456216"/>
        <dbReference type="EC" id="3.6.1.41"/>
    </reaction>
</comment>
<dbReference type="PANTHER" id="PTHR35795:SF1">
    <property type="entry name" value="BIS(5'-NUCLEOSYL)-TETRAPHOSPHATASE, SYMMETRICAL"/>
    <property type="match status" value="1"/>
</dbReference>
<evidence type="ECO:0000256" key="4">
    <source>
        <dbReference type="ARBA" id="ARBA00022801"/>
    </source>
</evidence>
<protein>
    <recommendedName>
        <fullName evidence="1">bis(5'-nucleosyl)-tetraphosphatase (symmetrical)</fullName>
        <ecNumber evidence="1">3.6.1.41</ecNumber>
    </recommendedName>
</protein>
<feature type="compositionally biased region" description="Basic and acidic residues" evidence="7">
    <location>
        <begin position="195"/>
        <end position="205"/>
    </location>
</feature>
<evidence type="ECO:0000256" key="7">
    <source>
        <dbReference type="SAM" id="MobiDB-lite"/>
    </source>
</evidence>
<gene>
    <name evidence="9" type="primary">yqeK</name>
    <name evidence="9" type="ORF">H9704_02435</name>
</gene>
<dbReference type="SMART" id="SM00471">
    <property type="entry name" value="HDc"/>
    <property type="match status" value="1"/>
</dbReference>
<evidence type="ECO:0000313" key="9">
    <source>
        <dbReference type="EMBL" id="HJC05002.1"/>
    </source>
</evidence>
<keyword evidence="5" id="KW-0408">Iron</keyword>
<dbReference type="AlphaFoldDB" id="A0A9D2SGY6"/>
<dbReference type="InterPro" id="IPR051094">
    <property type="entry name" value="Diverse_Catalytic_Enzymes"/>
</dbReference>
<keyword evidence="3" id="KW-0547">Nucleotide-binding</keyword>
<evidence type="ECO:0000313" key="10">
    <source>
        <dbReference type="Proteomes" id="UP000823910"/>
    </source>
</evidence>
<dbReference type="PANTHER" id="PTHR35795">
    <property type="entry name" value="SLR1885 PROTEIN"/>
    <property type="match status" value="1"/>
</dbReference>
<dbReference type="SUPFAM" id="SSF109604">
    <property type="entry name" value="HD-domain/PDEase-like"/>
    <property type="match status" value="1"/>
</dbReference>
<dbReference type="InterPro" id="IPR006675">
    <property type="entry name" value="HDIG_dom"/>
</dbReference>
<comment type="caution">
    <text evidence="9">The sequence shown here is derived from an EMBL/GenBank/DDBJ whole genome shotgun (WGS) entry which is preliminary data.</text>
</comment>
<feature type="region of interest" description="Disordered" evidence="7">
    <location>
        <begin position="194"/>
        <end position="214"/>
    </location>
</feature>
<evidence type="ECO:0000256" key="2">
    <source>
        <dbReference type="ARBA" id="ARBA00022723"/>
    </source>
</evidence>
<feature type="domain" description="HD/PDEase" evidence="8">
    <location>
        <begin position="19"/>
        <end position="147"/>
    </location>
</feature>
<dbReference type="Gene3D" id="1.10.3210.10">
    <property type="entry name" value="Hypothetical protein af1432"/>
    <property type="match status" value="1"/>
</dbReference>
<evidence type="ECO:0000256" key="5">
    <source>
        <dbReference type="ARBA" id="ARBA00023004"/>
    </source>
</evidence>